<gene>
    <name evidence="2" type="ORF">BDP27DRAFT_1413783</name>
</gene>
<accession>A0A9P5QAI0</accession>
<dbReference type="PROSITE" id="PS50181">
    <property type="entry name" value="FBOX"/>
    <property type="match status" value="1"/>
</dbReference>
<dbReference type="AlphaFoldDB" id="A0A9P5QAI0"/>
<reference evidence="2" key="1">
    <citation type="submission" date="2020-11" db="EMBL/GenBank/DDBJ databases">
        <authorList>
            <consortium name="DOE Joint Genome Institute"/>
            <person name="Ahrendt S."/>
            <person name="Riley R."/>
            <person name="Andreopoulos W."/>
            <person name="Labutti K."/>
            <person name="Pangilinan J."/>
            <person name="Ruiz-Duenas F.J."/>
            <person name="Barrasa J.M."/>
            <person name="Sanchez-Garcia M."/>
            <person name="Camarero S."/>
            <person name="Miyauchi S."/>
            <person name="Serrano A."/>
            <person name="Linde D."/>
            <person name="Babiker R."/>
            <person name="Drula E."/>
            <person name="Ayuso-Fernandez I."/>
            <person name="Pacheco R."/>
            <person name="Padilla G."/>
            <person name="Ferreira P."/>
            <person name="Barriuso J."/>
            <person name="Kellner H."/>
            <person name="Castanera R."/>
            <person name="Alfaro M."/>
            <person name="Ramirez L."/>
            <person name="Pisabarro A.G."/>
            <person name="Kuo A."/>
            <person name="Tritt A."/>
            <person name="Lipzen A."/>
            <person name="He G."/>
            <person name="Yan M."/>
            <person name="Ng V."/>
            <person name="Cullen D."/>
            <person name="Martin F."/>
            <person name="Rosso M.-N."/>
            <person name="Henrissat B."/>
            <person name="Hibbett D."/>
            <person name="Martinez A.T."/>
            <person name="Grigoriev I.V."/>
        </authorList>
    </citation>
    <scope>NUCLEOTIDE SEQUENCE</scope>
    <source>
        <strain evidence="2">AH 40177</strain>
    </source>
</reference>
<organism evidence="2 3">
    <name type="scientific">Rhodocollybia butyracea</name>
    <dbReference type="NCBI Taxonomy" id="206335"/>
    <lineage>
        <taxon>Eukaryota</taxon>
        <taxon>Fungi</taxon>
        <taxon>Dikarya</taxon>
        <taxon>Basidiomycota</taxon>
        <taxon>Agaricomycotina</taxon>
        <taxon>Agaricomycetes</taxon>
        <taxon>Agaricomycetidae</taxon>
        <taxon>Agaricales</taxon>
        <taxon>Marasmiineae</taxon>
        <taxon>Omphalotaceae</taxon>
        <taxon>Rhodocollybia</taxon>
    </lineage>
</organism>
<feature type="domain" description="F-box" evidence="1">
    <location>
        <begin position="3"/>
        <end position="51"/>
    </location>
</feature>
<dbReference type="InterPro" id="IPR001810">
    <property type="entry name" value="F-box_dom"/>
</dbReference>
<evidence type="ECO:0000313" key="3">
    <source>
        <dbReference type="Proteomes" id="UP000772434"/>
    </source>
</evidence>
<name>A0A9P5QAI0_9AGAR</name>
<dbReference type="EMBL" id="JADNRY010000004">
    <property type="protein sequence ID" value="KAF9077367.1"/>
    <property type="molecule type" value="Genomic_DNA"/>
</dbReference>
<comment type="caution">
    <text evidence="2">The sequence shown here is derived from an EMBL/GenBank/DDBJ whole genome shotgun (WGS) entry which is preliminary data.</text>
</comment>
<evidence type="ECO:0000259" key="1">
    <source>
        <dbReference type="PROSITE" id="PS50181"/>
    </source>
</evidence>
<evidence type="ECO:0000313" key="2">
    <source>
        <dbReference type="EMBL" id="KAF9077367.1"/>
    </source>
</evidence>
<keyword evidence="3" id="KW-1185">Reference proteome</keyword>
<dbReference type="Proteomes" id="UP000772434">
    <property type="component" value="Unassembled WGS sequence"/>
</dbReference>
<sequence length="274" mass="31919">MQVFRLQDLPIELERDIFEIAARMDLQTALNLSLVCRQLKDWTQPLVYEMVTLGTGDIELFLRTMEMFPPDFFARCVKRLCLTVSIVPLHARTILQACTGITSLACWVDFIDSEPNTLSPFGQLFYPLRLRHLSIETAHFRRLELHECTWIHTLTRLDLIFWRRDSLLISELHLLPALTHLALFIQHKDVENGLTYILSVVPALQVLCLVVDDVDLEYYEHNVNQIDLRVVYMTRPGSVRDWEAAYRGLPDMWSRAEDIVAERRAISLQVIELQ</sequence>
<proteinExistence type="predicted"/>
<protein>
    <recommendedName>
        <fullName evidence="1">F-box domain-containing protein</fullName>
    </recommendedName>
</protein>
<dbReference type="OrthoDB" id="3145912at2759"/>